<evidence type="ECO:0000313" key="3">
    <source>
        <dbReference type="EMBL" id="QFY62301.1"/>
    </source>
</evidence>
<dbReference type="AlphaFoldDB" id="A0A5Q0C3U1"/>
<dbReference type="Proteomes" id="UP000326881">
    <property type="component" value="Chromosome"/>
</dbReference>
<feature type="compositionally biased region" description="Low complexity" evidence="1">
    <location>
        <begin position="49"/>
        <end position="58"/>
    </location>
</feature>
<evidence type="ECO:0000313" key="4">
    <source>
        <dbReference type="Proteomes" id="UP000326881"/>
    </source>
</evidence>
<evidence type="ECO:0000313" key="2">
    <source>
        <dbReference type="EMBL" id="QFY58974.1"/>
    </source>
</evidence>
<feature type="region of interest" description="Disordered" evidence="1">
    <location>
        <begin position="30"/>
        <end position="58"/>
    </location>
</feature>
<dbReference type="KEGG" id="rgr:FZ934_19040"/>
<feature type="region of interest" description="Disordered" evidence="1">
    <location>
        <begin position="198"/>
        <end position="244"/>
    </location>
</feature>
<proteinExistence type="predicted"/>
<accession>A0A5Q0C3U1</accession>
<dbReference type="Gene3D" id="2.40.50.90">
    <property type="match status" value="1"/>
</dbReference>
<dbReference type="RefSeq" id="WP_153269386.1">
    <property type="nucleotide sequence ID" value="NZ_CP043498.1"/>
</dbReference>
<keyword evidence="4" id="KW-1185">Reference proteome</keyword>
<dbReference type="InterPro" id="IPR035437">
    <property type="entry name" value="SNase_OB-fold_sf"/>
</dbReference>
<reference evidence="2 4" key="1">
    <citation type="submission" date="2019-08" db="EMBL/GenBank/DDBJ databases">
        <title>Prosopis cineraria nodule microbiome.</title>
        <authorList>
            <person name="Ali R."/>
            <person name="Chaluvadi S.R."/>
            <person name="Wang X."/>
        </authorList>
    </citation>
    <scope>NUCLEOTIDE SEQUENCE [LARGE SCALE GENOMIC DNA]</scope>
    <source>
        <strain evidence="2 4">BG7</strain>
    </source>
</reference>
<protein>
    <submittedName>
        <fullName evidence="2">Thermonuclease family protein</fullName>
    </submittedName>
</protein>
<gene>
    <name evidence="2" type="ORF">FZ934_00025</name>
    <name evidence="3" type="ORF">FZ934_19040</name>
</gene>
<dbReference type="SUPFAM" id="SSF50199">
    <property type="entry name" value="Staphylococcal nuclease"/>
    <property type="match status" value="1"/>
</dbReference>
<dbReference type="EMBL" id="CP043498">
    <property type="protein sequence ID" value="QFY62301.1"/>
    <property type="molecule type" value="Genomic_DNA"/>
</dbReference>
<organism evidence="2 4">
    <name type="scientific">Rhizobium grahamii</name>
    <dbReference type="NCBI Taxonomy" id="1120045"/>
    <lineage>
        <taxon>Bacteria</taxon>
        <taxon>Pseudomonadati</taxon>
        <taxon>Pseudomonadota</taxon>
        <taxon>Alphaproteobacteria</taxon>
        <taxon>Hyphomicrobiales</taxon>
        <taxon>Rhizobiaceae</taxon>
        <taxon>Rhizobium/Agrobacterium group</taxon>
        <taxon>Rhizobium</taxon>
    </lineage>
</organism>
<dbReference type="KEGG" id="rgr:FZ934_00025"/>
<sequence length="244" mass="25417">MRPATILTSVAGIGIVVALIATGGQRLRTDTQQTAAADDEATSPPLMEAAPAPTTDPAASMNARPIDDASQFYPASVDGKPLERVAAAIPETPKVKADNGVDLPRPVAESAGILGFGDRRLQLAGIEATPSDKVCNGTDGGEWPCGMLAKTNFRLFLRLRTVHCDLDNASWSGTTSASCKIGAQDISRWLVENGWAAPSEGSSLADIGKTAKDEKKGIYGDDPRKGDPLTPATEPLPEGPSDPL</sequence>
<name>A0A5Q0C3U1_9HYPH</name>
<dbReference type="EMBL" id="CP043498">
    <property type="protein sequence ID" value="QFY58974.1"/>
    <property type="molecule type" value="Genomic_DNA"/>
</dbReference>
<dbReference type="OrthoDB" id="9810674at2"/>
<feature type="compositionally biased region" description="Basic and acidic residues" evidence="1">
    <location>
        <begin position="209"/>
        <end position="227"/>
    </location>
</feature>
<evidence type="ECO:0000256" key="1">
    <source>
        <dbReference type="SAM" id="MobiDB-lite"/>
    </source>
</evidence>